<proteinExistence type="predicted"/>
<comment type="caution">
    <text evidence="5">The sequence shown here is derived from an EMBL/GenBank/DDBJ whole genome shotgun (WGS) entry which is preliminary data.</text>
</comment>
<evidence type="ECO:0000256" key="3">
    <source>
        <dbReference type="SAM" id="Phobius"/>
    </source>
</evidence>
<gene>
    <name evidence="5" type="ORF">LCGC14_0064110</name>
</gene>
<accession>A0A0F9W300</accession>
<keyword evidence="3" id="KW-1133">Transmembrane helix</keyword>
<dbReference type="PANTHER" id="PTHR10434">
    <property type="entry name" value="1-ACYL-SN-GLYCEROL-3-PHOSPHATE ACYLTRANSFERASE"/>
    <property type="match status" value="1"/>
</dbReference>
<dbReference type="InterPro" id="IPR002123">
    <property type="entry name" value="Plipid/glycerol_acylTrfase"/>
</dbReference>
<keyword evidence="2" id="KW-0012">Acyltransferase</keyword>
<dbReference type="GO" id="GO:0003841">
    <property type="term" value="F:1-acylglycerol-3-phosphate O-acyltransferase activity"/>
    <property type="evidence" value="ECO:0007669"/>
    <property type="project" value="TreeGrafter"/>
</dbReference>
<reference evidence="5" key="1">
    <citation type="journal article" date="2015" name="Nature">
        <title>Complex archaea that bridge the gap between prokaryotes and eukaryotes.</title>
        <authorList>
            <person name="Spang A."/>
            <person name="Saw J.H."/>
            <person name="Jorgensen S.L."/>
            <person name="Zaremba-Niedzwiedzka K."/>
            <person name="Martijn J."/>
            <person name="Lind A.E."/>
            <person name="van Eijk R."/>
            <person name="Schleper C."/>
            <person name="Guy L."/>
            <person name="Ettema T.J."/>
        </authorList>
    </citation>
    <scope>NUCLEOTIDE SEQUENCE</scope>
</reference>
<evidence type="ECO:0000256" key="1">
    <source>
        <dbReference type="ARBA" id="ARBA00022679"/>
    </source>
</evidence>
<keyword evidence="1" id="KW-0808">Transferase</keyword>
<evidence type="ECO:0000313" key="5">
    <source>
        <dbReference type="EMBL" id="KKO06603.1"/>
    </source>
</evidence>
<dbReference type="Pfam" id="PF01553">
    <property type="entry name" value="Acyltransferase"/>
    <property type="match status" value="1"/>
</dbReference>
<evidence type="ECO:0000259" key="4">
    <source>
        <dbReference type="SMART" id="SM00563"/>
    </source>
</evidence>
<sequence>MSFLMPVRVTLFYLLLASTAAIWGLLMLIIAPFLPYRWRFTLIVGWWSRAAVWLAKHLVGIRYEVIGRENIPDQAGVILANHQSTWETFFLQQVFRPQTQLIKKELLYVPFFGWAFALAKPIAIDRAKGRDSLKQLASIGGKRLAEGIWILVFPEGTRVLPGAPIKFSRGGTALACANQAPVIPVAHNAGEFWPKVGWGKRPGTVTVMIGPALHPKGADPRSIVELNKRAEEWVNEAMQTINSREQRLG</sequence>
<evidence type="ECO:0000256" key="2">
    <source>
        <dbReference type="ARBA" id="ARBA00023315"/>
    </source>
</evidence>
<protein>
    <recommendedName>
        <fullName evidence="4">Phospholipid/glycerol acyltransferase domain-containing protein</fullName>
    </recommendedName>
</protein>
<dbReference type="GO" id="GO:0006654">
    <property type="term" value="P:phosphatidic acid biosynthetic process"/>
    <property type="evidence" value="ECO:0007669"/>
    <property type="project" value="TreeGrafter"/>
</dbReference>
<name>A0A0F9W300_9ZZZZ</name>
<dbReference type="CDD" id="cd07989">
    <property type="entry name" value="LPLAT_AGPAT-like"/>
    <property type="match status" value="1"/>
</dbReference>
<organism evidence="5">
    <name type="scientific">marine sediment metagenome</name>
    <dbReference type="NCBI Taxonomy" id="412755"/>
    <lineage>
        <taxon>unclassified sequences</taxon>
        <taxon>metagenomes</taxon>
        <taxon>ecological metagenomes</taxon>
    </lineage>
</organism>
<feature type="transmembrane region" description="Helical" evidence="3">
    <location>
        <begin position="12"/>
        <end position="34"/>
    </location>
</feature>
<dbReference type="AlphaFoldDB" id="A0A0F9W300"/>
<dbReference type="SUPFAM" id="SSF69593">
    <property type="entry name" value="Glycerol-3-phosphate (1)-acyltransferase"/>
    <property type="match status" value="1"/>
</dbReference>
<keyword evidence="3" id="KW-0812">Transmembrane</keyword>
<dbReference type="EMBL" id="LAZR01000015">
    <property type="protein sequence ID" value="KKO06603.1"/>
    <property type="molecule type" value="Genomic_DNA"/>
</dbReference>
<dbReference type="SMART" id="SM00563">
    <property type="entry name" value="PlsC"/>
    <property type="match status" value="1"/>
</dbReference>
<dbReference type="PANTHER" id="PTHR10434:SF40">
    <property type="entry name" value="1-ACYL-SN-GLYCEROL-3-PHOSPHATE ACYLTRANSFERASE"/>
    <property type="match status" value="1"/>
</dbReference>
<keyword evidence="3" id="KW-0472">Membrane</keyword>
<feature type="domain" description="Phospholipid/glycerol acyltransferase" evidence="4">
    <location>
        <begin position="76"/>
        <end position="190"/>
    </location>
</feature>